<dbReference type="GO" id="GO:0005634">
    <property type="term" value="C:nucleus"/>
    <property type="evidence" value="ECO:0007669"/>
    <property type="project" value="UniProtKB-SubCell"/>
</dbReference>
<keyword evidence="6" id="KW-0805">Transcription regulation</keyword>
<feature type="compositionally biased region" description="Basic and acidic residues" evidence="17">
    <location>
        <begin position="228"/>
        <end position="238"/>
    </location>
</feature>
<dbReference type="Ensembl" id="ENSPNYT00000030100.1">
    <property type="protein sequence ID" value="ENSPNYP00000029384.1"/>
    <property type="gene ID" value="ENSPNYG00000022136.1"/>
</dbReference>
<dbReference type="OrthoDB" id="5982138at2759"/>
<name>A0A3B4H4L1_9CICH</name>
<evidence type="ECO:0000256" key="10">
    <source>
        <dbReference type="ARBA" id="ARBA00023242"/>
    </source>
</evidence>
<evidence type="ECO:0000256" key="16">
    <source>
        <dbReference type="ARBA" id="ARBA00081120"/>
    </source>
</evidence>
<feature type="region of interest" description="Disordered" evidence="17">
    <location>
        <begin position="219"/>
        <end position="280"/>
    </location>
</feature>
<dbReference type="GO" id="GO:0006357">
    <property type="term" value="P:regulation of transcription by RNA polymerase II"/>
    <property type="evidence" value="ECO:0007669"/>
    <property type="project" value="InterPro"/>
</dbReference>
<dbReference type="GO" id="GO:0006915">
    <property type="term" value="P:apoptotic process"/>
    <property type="evidence" value="ECO:0007669"/>
    <property type="project" value="UniProtKB-KW"/>
</dbReference>
<evidence type="ECO:0000256" key="1">
    <source>
        <dbReference type="ARBA" id="ARBA00004123"/>
    </source>
</evidence>
<evidence type="ECO:0000256" key="5">
    <source>
        <dbReference type="ARBA" id="ARBA00022703"/>
    </source>
</evidence>
<feature type="compositionally biased region" description="Pro residues" evidence="17">
    <location>
        <begin position="52"/>
        <end position="86"/>
    </location>
</feature>
<evidence type="ECO:0000256" key="13">
    <source>
        <dbReference type="ARBA" id="ARBA00061450"/>
    </source>
</evidence>
<evidence type="ECO:0000256" key="3">
    <source>
        <dbReference type="ARBA" id="ARBA00022490"/>
    </source>
</evidence>
<proteinExistence type="inferred from homology"/>
<comment type="similarity">
    <text evidence="13">Belongs to the SRA1 family.</text>
</comment>
<comment type="subcellular location">
    <subcellularLocation>
        <location evidence="2">Cytoplasm</location>
    </subcellularLocation>
    <subcellularLocation>
        <location evidence="1">Nucleus</location>
    </subcellularLocation>
</comment>
<dbReference type="AlphaFoldDB" id="A0A3B4H4L1"/>
<evidence type="ECO:0000256" key="12">
    <source>
        <dbReference type="ARBA" id="ARBA00059202"/>
    </source>
</evidence>
<keyword evidence="9 21" id="KW-0675">Receptor</keyword>
<keyword evidence="11" id="KW-0687">Ribonucleoprotein</keyword>
<keyword evidence="5" id="KW-0053">Apoptosis</keyword>
<evidence type="ECO:0000313" key="21">
    <source>
        <dbReference type="RefSeq" id="XP_005750281.1"/>
    </source>
</evidence>
<dbReference type="Gene3D" id="1.20.940.10">
    <property type="entry name" value="Functional domain of the splicing factor Prp18"/>
    <property type="match status" value="1"/>
</dbReference>
<sequence>MEDMYVKPGNQERGWNDPPQFSYGLQMAHGPQRNLLNKRPPPALTSGAGAPPAAPPSSNPLAPPPCAVAPPLLNPAGPPPGAVATPPPPHLGQMTTKREAAISQSESEPEVEGVMSVLNGALAACRRAVKAQVCNEVAKRLHLMEDSWRSGRLSLPVRRRMDTLSAELQKGRWDAADDIHRSLMVDHVTEVSQWMVGVKRLIAETRNLSPELLEPLQKVRGPVEDSAEPVREPVKEPGELQQSLQLVQKEEEPDSAEPAQNPVEPVQDPVEPVQDPVSES</sequence>
<organism evidence="19">
    <name type="scientific">Pundamilia nyererei</name>
    <dbReference type="NCBI Taxonomy" id="303518"/>
    <lineage>
        <taxon>Eukaryota</taxon>
        <taxon>Metazoa</taxon>
        <taxon>Chordata</taxon>
        <taxon>Craniata</taxon>
        <taxon>Vertebrata</taxon>
        <taxon>Euteleostomi</taxon>
        <taxon>Actinopterygii</taxon>
        <taxon>Neopterygii</taxon>
        <taxon>Teleostei</taxon>
        <taxon>Neoteleostei</taxon>
        <taxon>Acanthomorphata</taxon>
        <taxon>Ovalentaria</taxon>
        <taxon>Cichlomorphae</taxon>
        <taxon>Cichliformes</taxon>
        <taxon>Cichlidae</taxon>
        <taxon>African cichlids</taxon>
        <taxon>Pseudocrenilabrinae</taxon>
        <taxon>Haplochromini</taxon>
        <taxon>Pundamilia</taxon>
    </lineage>
</organism>
<keyword evidence="8" id="KW-0804">Transcription</keyword>
<evidence type="ECO:0000256" key="7">
    <source>
        <dbReference type="ARBA" id="ARBA00023159"/>
    </source>
</evidence>
<evidence type="ECO:0000256" key="2">
    <source>
        <dbReference type="ARBA" id="ARBA00004496"/>
    </source>
</evidence>
<gene>
    <name evidence="21" type="primary">sra1</name>
</gene>
<dbReference type="Pfam" id="PF07304">
    <property type="entry name" value="SRA1"/>
    <property type="match status" value="1"/>
</dbReference>
<dbReference type="GeneTree" id="ENSGT00390000001803"/>
<evidence type="ECO:0000256" key="15">
    <source>
        <dbReference type="ARBA" id="ARBA00073527"/>
    </source>
</evidence>
<keyword evidence="10" id="KW-0539">Nucleus</keyword>
<evidence type="ECO:0000256" key="14">
    <source>
        <dbReference type="ARBA" id="ARBA00063541"/>
    </source>
</evidence>
<dbReference type="GeneID" id="102203121"/>
<keyword evidence="20" id="KW-1185">Reference proteome</keyword>
<dbReference type="Proteomes" id="UP000695023">
    <property type="component" value="Unplaced"/>
</dbReference>
<keyword evidence="4" id="KW-0597">Phosphoprotein</keyword>
<reference evidence="21" key="2">
    <citation type="submission" date="2025-04" db="UniProtKB">
        <authorList>
            <consortium name="RefSeq"/>
        </authorList>
    </citation>
    <scope>IDENTIFICATION</scope>
</reference>
<dbReference type="CTD" id="10011"/>
<dbReference type="GO" id="GO:0005737">
    <property type="term" value="C:cytoplasm"/>
    <property type="evidence" value="ECO:0007669"/>
    <property type="project" value="UniProtKB-SubCell"/>
</dbReference>
<evidence type="ECO:0000256" key="9">
    <source>
        <dbReference type="ARBA" id="ARBA00023170"/>
    </source>
</evidence>
<evidence type="ECO:0000259" key="18">
    <source>
        <dbReference type="Pfam" id="PF07304"/>
    </source>
</evidence>
<keyword evidence="7" id="KW-0010">Activator</keyword>
<feature type="domain" description="SRA1/Sec31" evidence="18">
    <location>
        <begin position="76"/>
        <end position="218"/>
    </location>
</feature>
<dbReference type="PANTHER" id="PTHR18834">
    <property type="entry name" value="STEROID RECEPTOR RNA ACTIVATOR 1"/>
    <property type="match status" value="1"/>
</dbReference>
<dbReference type="GO" id="GO:1990904">
    <property type="term" value="C:ribonucleoprotein complex"/>
    <property type="evidence" value="ECO:0007669"/>
    <property type="project" value="UniProtKB-KW"/>
</dbReference>
<reference evidence="19" key="1">
    <citation type="submission" date="2023-09" db="UniProtKB">
        <authorList>
            <consortium name="Ensembl"/>
        </authorList>
    </citation>
    <scope>IDENTIFICATION</scope>
</reference>
<dbReference type="STRING" id="303518.ENSPNYP00000029384"/>
<feature type="compositionally biased region" description="Low complexity" evidence="17">
    <location>
        <begin position="262"/>
        <end position="280"/>
    </location>
</feature>
<keyword evidence="3" id="KW-0963">Cytoplasm</keyword>
<dbReference type="InterPro" id="IPR040243">
    <property type="entry name" value="Steroid_recept_RNA_1"/>
</dbReference>
<comment type="function">
    <text evidence="12">Functional RNA which acts as a transcriptional coactivator that selectively enhances steroid receptor-mediated transactivation ligand-independently through a mechanism involving the modulating N-terminal domain (AF-1) of steroid receptors. Also mediates transcriptional coactivation of steroid receptors ligand-dependently through the steroid-binding domain (AF-2). Enhances cellular proliferation and differentiation and promotes apoptosis in vivo. May play a role in tumorigenesis.</text>
</comment>
<evidence type="ECO:0000256" key="8">
    <source>
        <dbReference type="ARBA" id="ARBA00023163"/>
    </source>
</evidence>
<dbReference type="FunFam" id="1.20.940.10:FF:000006">
    <property type="entry name" value="steroid receptor RNA activator 1"/>
    <property type="match status" value="1"/>
</dbReference>
<evidence type="ECO:0000256" key="17">
    <source>
        <dbReference type="SAM" id="MobiDB-lite"/>
    </source>
</evidence>
<dbReference type="RefSeq" id="XP_005750281.1">
    <property type="nucleotide sequence ID" value="XM_005750224.1"/>
</dbReference>
<protein>
    <recommendedName>
        <fullName evidence="15">Steroid receptor RNA activator 1</fullName>
    </recommendedName>
    <alternativeName>
        <fullName evidence="16">Steroid receptor RNA activator protein</fullName>
    </alternativeName>
</protein>
<dbReference type="InterPro" id="IPR009917">
    <property type="entry name" value="SRA1/Sec31"/>
</dbReference>
<dbReference type="PANTHER" id="PTHR18834:SF2">
    <property type="entry name" value="STEROID RECEPTOR RNA ACTIVATOR 1"/>
    <property type="match status" value="1"/>
</dbReference>
<comment type="subunit">
    <text evidence="14">SRA1 RNA exists in a ribonucleoprotein complex containing NCOA1. The RNA also forms a complex with PUS1 and RARG in the nucleus. Interacts with AR.</text>
</comment>
<evidence type="ECO:0000256" key="11">
    <source>
        <dbReference type="ARBA" id="ARBA00023274"/>
    </source>
</evidence>
<feature type="region of interest" description="Disordered" evidence="17">
    <location>
        <begin position="1"/>
        <end position="86"/>
    </location>
</feature>
<evidence type="ECO:0000256" key="4">
    <source>
        <dbReference type="ARBA" id="ARBA00022553"/>
    </source>
</evidence>
<dbReference type="GO" id="GO:0003713">
    <property type="term" value="F:transcription coactivator activity"/>
    <property type="evidence" value="ECO:0007669"/>
    <property type="project" value="InterPro"/>
</dbReference>
<accession>A0A3B4H4L1</accession>
<evidence type="ECO:0000313" key="20">
    <source>
        <dbReference type="Proteomes" id="UP000695023"/>
    </source>
</evidence>
<evidence type="ECO:0000256" key="6">
    <source>
        <dbReference type="ARBA" id="ARBA00023015"/>
    </source>
</evidence>
<evidence type="ECO:0000313" key="19">
    <source>
        <dbReference type="Ensembl" id="ENSPNYP00000029384.1"/>
    </source>
</evidence>